<dbReference type="PANTHER" id="PTHR33164">
    <property type="entry name" value="TRANSCRIPTIONAL REGULATOR, MARR FAMILY"/>
    <property type="match status" value="1"/>
</dbReference>
<proteinExistence type="predicted"/>
<gene>
    <name evidence="1" type="ORF">BJ976_000333</name>
</gene>
<name>A0A4Y8X222_9MICC</name>
<dbReference type="SUPFAM" id="SSF46785">
    <property type="entry name" value="Winged helix' DNA-binding domain"/>
    <property type="match status" value="1"/>
</dbReference>
<dbReference type="PANTHER" id="PTHR33164:SF43">
    <property type="entry name" value="HTH-TYPE TRANSCRIPTIONAL REPRESSOR YETL"/>
    <property type="match status" value="1"/>
</dbReference>
<dbReference type="GO" id="GO:0003677">
    <property type="term" value="F:DNA binding"/>
    <property type="evidence" value="ECO:0007669"/>
    <property type="project" value="UniProtKB-KW"/>
</dbReference>
<organism evidence="1 2">
    <name type="scientific">Micrococcus flavus</name>
    <dbReference type="NCBI Taxonomy" id="384602"/>
    <lineage>
        <taxon>Bacteria</taxon>
        <taxon>Bacillati</taxon>
        <taxon>Actinomycetota</taxon>
        <taxon>Actinomycetes</taxon>
        <taxon>Micrococcales</taxon>
        <taxon>Micrococcaceae</taxon>
        <taxon>Micrococcus</taxon>
    </lineage>
</organism>
<dbReference type="EMBL" id="JACHMC010000001">
    <property type="protein sequence ID" value="MBB4881982.1"/>
    <property type="molecule type" value="Genomic_DNA"/>
</dbReference>
<dbReference type="InterPro" id="IPR000835">
    <property type="entry name" value="HTH_MarR-typ"/>
</dbReference>
<dbReference type="InterPro" id="IPR036390">
    <property type="entry name" value="WH_DNA-bd_sf"/>
</dbReference>
<accession>A0A4Y8X222</accession>
<evidence type="ECO:0000313" key="1">
    <source>
        <dbReference type="EMBL" id="MBB4881982.1"/>
    </source>
</evidence>
<evidence type="ECO:0000313" key="2">
    <source>
        <dbReference type="Proteomes" id="UP000560081"/>
    </source>
</evidence>
<comment type="caution">
    <text evidence="1">The sequence shown here is derived from an EMBL/GenBank/DDBJ whole genome shotgun (WGS) entry which is preliminary data.</text>
</comment>
<reference evidence="1 2" key="1">
    <citation type="submission" date="2020-08" db="EMBL/GenBank/DDBJ databases">
        <title>Sequencing the genomes of 1000 actinobacteria strains.</title>
        <authorList>
            <person name="Klenk H.-P."/>
        </authorList>
    </citation>
    <scope>NUCLEOTIDE SEQUENCE [LARGE SCALE GENOMIC DNA]</scope>
    <source>
        <strain evidence="1 2">DSM 19079</strain>
    </source>
</reference>
<keyword evidence="1" id="KW-0238">DNA-binding</keyword>
<dbReference type="OrthoDB" id="162531at2"/>
<dbReference type="AlphaFoldDB" id="A0A4Y8X222"/>
<dbReference type="GO" id="GO:0003700">
    <property type="term" value="F:DNA-binding transcription factor activity"/>
    <property type="evidence" value="ECO:0007669"/>
    <property type="project" value="InterPro"/>
</dbReference>
<dbReference type="Pfam" id="PF12802">
    <property type="entry name" value="MarR_2"/>
    <property type="match status" value="1"/>
</dbReference>
<dbReference type="RefSeq" id="WP_135029868.1">
    <property type="nucleotide sequence ID" value="NZ_BMLA01000003.1"/>
</dbReference>
<keyword evidence="2" id="KW-1185">Reference proteome</keyword>
<sequence length="177" mass="18019">MSASGGPLPPRHQAVVGALRAFSERSDQAADDAGRGLGLGRTDLRALAVLMRRAAAGEETTVTDLGRGLHLSKPAATAAVDRLVASGHAVRRRSEADRRRVIVDHTDSAVADGRAAFLPLAARISGALDDFSDEDLDAALRVIVAATVALGGDRPSSPAEGPAATLPAPAAHGGSRP</sequence>
<dbReference type="SMART" id="SM00347">
    <property type="entry name" value="HTH_MARR"/>
    <property type="match status" value="1"/>
</dbReference>
<dbReference type="InterPro" id="IPR036388">
    <property type="entry name" value="WH-like_DNA-bd_sf"/>
</dbReference>
<dbReference type="Proteomes" id="UP000560081">
    <property type="component" value="Unassembled WGS sequence"/>
</dbReference>
<protein>
    <submittedName>
        <fullName evidence="1">DNA-binding MarR family transcriptional regulator</fullName>
    </submittedName>
</protein>
<dbReference type="GO" id="GO:0006950">
    <property type="term" value="P:response to stress"/>
    <property type="evidence" value="ECO:0007669"/>
    <property type="project" value="TreeGrafter"/>
</dbReference>
<dbReference type="InterPro" id="IPR039422">
    <property type="entry name" value="MarR/SlyA-like"/>
</dbReference>
<dbReference type="Gene3D" id="1.10.10.10">
    <property type="entry name" value="Winged helix-like DNA-binding domain superfamily/Winged helix DNA-binding domain"/>
    <property type="match status" value="1"/>
</dbReference>